<gene>
    <name evidence="1" type="ORF">COLO4_24664</name>
</gene>
<keyword evidence="2" id="KW-1185">Reference proteome</keyword>
<evidence type="ECO:0000313" key="1">
    <source>
        <dbReference type="EMBL" id="OMO78821.1"/>
    </source>
</evidence>
<accession>A0A1R3I8I5</accession>
<organism evidence="1 2">
    <name type="scientific">Corchorus olitorius</name>
    <dbReference type="NCBI Taxonomy" id="93759"/>
    <lineage>
        <taxon>Eukaryota</taxon>
        <taxon>Viridiplantae</taxon>
        <taxon>Streptophyta</taxon>
        <taxon>Embryophyta</taxon>
        <taxon>Tracheophyta</taxon>
        <taxon>Spermatophyta</taxon>
        <taxon>Magnoliopsida</taxon>
        <taxon>eudicotyledons</taxon>
        <taxon>Gunneridae</taxon>
        <taxon>Pentapetalae</taxon>
        <taxon>rosids</taxon>
        <taxon>malvids</taxon>
        <taxon>Malvales</taxon>
        <taxon>Malvaceae</taxon>
        <taxon>Grewioideae</taxon>
        <taxon>Apeibeae</taxon>
        <taxon>Corchorus</taxon>
    </lineage>
</organism>
<protein>
    <submittedName>
        <fullName evidence="1">Uncharacterized protein</fullName>
    </submittedName>
</protein>
<dbReference type="AlphaFoldDB" id="A0A1R3I8I5"/>
<comment type="caution">
    <text evidence="1">The sequence shown here is derived from an EMBL/GenBank/DDBJ whole genome shotgun (WGS) entry which is preliminary data.</text>
</comment>
<evidence type="ECO:0000313" key="2">
    <source>
        <dbReference type="Proteomes" id="UP000187203"/>
    </source>
</evidence>
<name>A0A1R3I8I5_9ROSI</name>
<dbReference type="Proteomes" id="UP000187203">
    <property type="component" value="Unassembled WGS sequence"/>
</dbReference>
<proteinExistence type="predicted"/>
<dbReference type="EMBL" id="AWUE01018689">
    <property type="protein sequence ID" value="OMO78821.1"/>
    <property type="molecule type" value="Genomic_DNA"/>
</dbReference>
<reference evidence="2" key="1">
    <citation type="submission" date="2013-09" db="EMBL/GenBank/DDBJ databases">
        <title>Corchorus olitorius genome sequencing.</title>
        <authorList>
            <person name="Alam M."/>
            <person name="Haque M.S."/>
            <person name="Islam M.S."/>
            <person name="Emdad E.M."/>
            <person name="Islam M.M."/>
            <person name="Ahmed B."/>
            <person name="Halim A."/>
            <person name="Hossen Q.M.M."/>
            <person name="Hossain M.Z."/>
            <person name="Ahmed R."/>
            <person name="Khan M.M."/>
            <person name="Islam R."/>
            <person name="Rashid M.M."/>
            <person name="Khan S.A."/>
            <person name="Rahman M.S."/>
            <person name="Alam M."/>
            <person name="Yahiya A.S."/>
            <person name="Khan M.S."/>
            <person name="Azam M.S."/>
            <person name="Haque T."/>
            <person name="Lashkar M.Z.H."/>
            <person name="Akhand A.I."/>
            <person name="Morshed G."/>
            <person name="Roy S."/>
            <person name="Uddin K.S."/>
            <person name="Rabeya T."/>
            <person name="Hossain A.S."/>
            <person name="Chowdhury A."/>
            <person name="Snigdha A.R."/>
            <person name="Mortoza M.S."/>
            <person name="Matin S.A."/>
            <person name="Hoque S.M.E."/>
            <person name="Islam M.K."/>
            <person name="Roy D.K."/>
            <person name="Haider R."/>
            <person name="Moosa M.M."/>
            <person name="Elias S.M."/>
            <person name="Hasan A.M."/>
            <person name="Jahan S."/>
            <person name="Shafiuddin M."/>
            <person name="Mahmood N."/>
            <person name="Shommy N.S."/>
        </authorList>
    </citation>
    <scope>NUCLEOTIDE SEQUENCE [LARGE SCALE GENOMIC DNA]</scope>
    <source>
        <strain evidence="2">cv. O-4</strain>
    </source>
</reference>
<sequence>MADEGISKEGTDKRKQQIRSQPSIYVCLKVKLKVI</sequence>